<protein>
    <submittedName>
        <fullName evidence="4">4-oxalomesaconate tautomerase</fullName>
        <ecNumber evidence="4">5.3.2.8</ecNumber>
    </submittedName>
    <submittedName>
        <fullName evidence="3">PrpF protein</fullName>
    </submittedName>
</protein>
<dbReference type="GO" id="GO:0016853">
    <property type="term" value="F:isomerase activity"/>
    <property type="evidence" value="ECO:0007669"/>
    <property type="project" value="UniProtKB-KW"/>
</dbReference>
<evidence type="ECO:0000313" key="4">
    <source>
        <dbReference type="EMBL" id="HJH24698.1"/>
    </source>
</evidence>
<sequence length="366" mass="38691">MASQTGIPCIVMRGGTSKGPFFYAKDLPQDTHTRDQVLLSILGSPHRRQIDGIGGAHALTSKVGIVDICETGEADLTFLFAQLQPEKDTVDTTPNCGNMLAAVVPFALEKGLITPQGDTTTVKVLTLNTNMVSEIEVQTPNGEITYEGDATINGAPGSSAPITINFLDVAGSVCGALLPTGNVVDEFTIDGFGTLQATCIDNGMPMILVRAEDVHRTAYESVDELNQDTELKDLIEKLRLEASKKMGLGDVSAKNFPKMCLLNRPVHGGAIHTRCYIPHVCHESIGVLAAVTVATACVLPGTVADGLTQKGSGLKQTLSIEHPSGEFSVALELNPENPTEVVKSALLRTARALMAGEAYVPSAILK</sequence>
<reference evidence="4" key="2">
    <citation type="journal article" date="2021" name="PeerJ">
        <title>Extensive microbial diversity within the chicken gut microbiome revealed by metagenomics and culture.</title>
        <authorList>
            <person name="Gilroy R."/>
            <person name="Ravi A."/>
            <person name="Getino M."/>
            <person name="Pursley I."/>
            <person name="Horton D.L."/>
            <person name="Alikhan N.F."/>
            <person name="Baker D."/>
            <person name="Gharbi K."/>
            <person name="Hall N."/>
            <person name="Watson M."/>
            <person name="Adriaenssens E.M."/>
            <person name="Foster-Nyarko E."/>
            <person name="Jarju S."/>
            <person name="Secka A."/>
            <person name="Antonio M."/>
            <person name="Oren A."/>
            <person name="Chaudhuri R.R."/>
            <person name="La Ragione R."/>
            <person name="Hildebrand F."/>
            <person name="Pallen M.J."/>
        </authorList>
    </citation>
    <scope>NUCLEOTIDE SEQUENCE</scope>
    <source>
        <strain evidence="4">CHK175-13533</strain>
    </source>
</reference>
<reference evidence="4" key="3">
    <citation type="submission" date="2021-09" db="EMBL/GenBank/DDBJ databases">
        <authorList>
            <person name="Gilroy R."/>
        </authorList>
    </citation>
    <scope>NUCLEOTIDE SEQUENCE</scope>
    <source>
        <strain evidence="4">CHK175-13533</strain>
    </source>
</reference>
<dbReference type="PANTHER" id="PTHR43709">
    <property type="entry name" value="ACONITATE ISOMERASE-RELATED"/>
    <property type="match status" value="1"/>
</dbReference>
<dbReference type="AlphaFoldDB" id="A0A1U9JZZ5"/>
<keyword evidence="2 4" id="KW-0413">Isomerase</keyword>
<dbReference type="InterPro" id="IPR007400">
    <property type="entry name" value="PrpF-like"/>
</dbReference>
<dbReference type="EMBL" id="CP019697">
    <property type="protein sequence ID" value="AQS51383.1"/>
    <property type="molecule type" value="Genomic_DNA"/>
</dbReference>
<organism evidence="3 5">
    <name type="scientific">Paenalcaligenes hominis</name>
    <dbReference type="NCBI Taxonomy" id="643674"/>
    <lineage>
        <taxon>Bacteria</taxon>
        <taxon>Pseudomonadati</taxon>
        <taxon>Pseudomonadota</taxon>
        <taxon>Betaproteobacteria</taxon>
        <taxon>Burkholderiales</taxon>
        <taxon>Alcaligenaceae</taxon>
        <taxon>Paenalcaligenes</taxon>
    </lineage>
</organism>
<dbReference type="EMBL" id="DYTQ01000101">
    <property type="protein sequence ID" value="HJH24698.1"/>
    <property type="molecule type" value="Genomic_DNA"/>
</dbReference>
<comment type="similarity">
    <text evidence="1">Belongs to the PrpF family.</text>
</comment>
<dbReference type="STRING" id="643674.PAEH1_07135"/>
<evidence type="ECO:0000313" key="3">
    <source>
        <dbReference type="EMBL" id="AQS51383.1"/>
    </source>
</evidence>
<dbReference type="KEGG" id="phn:PAEH1_07135"/>
<dbReference type="OrthoDB" id="9779763at2"/>
<dbReference type="Pfam" id="PF04303">
    <property type="entry name" value="PrpF"/>
    <property type="match status" value="1"/>
</dbReference>
<gene>
    <name evidence="4" type="ORF">K8U84_09115</name>
    <name evidence="3" type="ORF">PAEH1_07135</name>
</gene>
<dbReference type="Gene3D" id="3.10.310.10">
    <property type="entry name" value="Diaminopimelate Epimerase, Chain A, domain 1"/>
    <property type="match status" value="2"/>
</dbReference>
<reference evidence="3 5" key="1">
    <citation type="submission" date="2017-01" db="EMBL/GenBank/DDBJ databases">
        <title>Complete Genome Sequence of Paenalcaligenes hominis, Isolated from a paraplegic Patient with neurogenic bladder.</title>
        <authorList>
            <person name="Mukhopadhyay R."/>
            <person name="Joaquin J."/>
            <person name="Hogue R."/>
            <person name="Kilaru A."/>
            <person name="Jospin G."/>
            <person name="Mars K."/>
            <person name="Eisen J.A."/>
            <person name="Chaturvedi V."/>
        </authorList>
    </citation>
    <scope>NUCLEOTIDE SEQUENCE [LARGE SCALE GENOMIC DNA]</scope>
    <source>
        <strain evidence="3 5">15S00501</strain>
    </source>
</reference>
<evidence type="ECO:0000256" key="2">
    <source>
        <dbReference type="ARBA" id="ARBA00023235"/>
    </source>
</evidence>
<accession>A0A1U9JZZ5</accession>
<dbReference type="RefSeq" id="WP_077733951.1">
    <property type="nucleotide sequence ID" value="NZ_DYTQ01000101.1"/>
</dbReference>
<dbReference type="EC" id="5.3.2.8" evidence="4"/>
<proteinExistence type="inferred from homology"/>
<dbReference type="Proteomes" id="UP000700248">
    <property type="component" value="Unassembled WGS sequence"/>
</dbReference>
<dbReference type="PANTHER" id="PTHR43709:SF3">
    <property type="entry name" value="ISOMERASE YBHH-RELATED"/>
    <property type="match status" value="1"/>
</dbReference>
<name>A0A1U9JZZ5_9BURK</name>
<evidence type="ECO:0000256" key="1">
    <source>
        <dbReference type="ARBA" id="ARBA00007673"/>
    </source>
</evidence>
<dbReference type="Proteomes" id="UP000189369">
    <property type="component" value="Chromosome"/>
</dbReference>
<evidence type="ECO:0000313" key="5">
    <source>
        <dbReference type="Proteomes" id="UP000189369"/>
    </source>
</evidence>
<dbReference type="SUPFAM" id="SSF54506">
    <property type="entry name" value="Diaminopimelate epimerase-like"/>
    <property type="match status" value="2"/>
</dbReference>
<dbReference type="InterPro" id="IPR047687">
    <property type="entry name" value="OMA_tautomer-like"/>
</dbReference>
<dbReference type="NCBIfam" id="NF033377">
    <property type="entry name" value="OMA_tautomer"/>
    <property type="match status" value="1"/>
</dbReference>